<dbReference type="Proteomes" id="UP000317691">
    <property type="component" value="Unassembled WGS sequence"/>
</dbReference>
<dbReference type="NCBIfam" id="TIGR00360">
    <property type="entry name" value="ComEC_N-term"/>
    <property type="match status" value="1"/>
</dbReference>
<feature type="transmembrane region" description="Helical" evidence="6">
    <location>
        <begin position="271"/>
        <end position="290"/>
    </location>
</feature>
<evidence type="ECO:0000256" key="1">
    <source>
        <dbReference type="ARBA" id="ARBA00004651"/>
    </source>
</evidence>
<dbReference type="PANTHER" id="PTHR30619">
    <property type="entry name" value="DNA INTERNALIZATION/COMPETENCE PROTEIN COMEC/REC2"/>
    <property type="match status" value="1"/>
</dbReference>
<feature type="transmembrane region" description="Helical" evidence="6">
    <location>
        <begin position="501"/>
        <end position="523"/>
    </location>
</feature>
<dbReference type="Gene3D" id="3.60.15.10">
    <property type="entry name" value="Ribonuclease Z/Hydroxyacylglutathione hydrolase-like"/>
    <property type="match status" value="1"/>
</dbReference>
<feature type="transmembrane region" description="Helical" evidence="6">
    <location>
        <begin position="342"/>
        <end position="359"/>
    </location>
</feature>
<dbReference type="SUPFAM" id="SSF56281">
    <property type="entry name" value="Metallo-hydrolase/oxidoreductase"/>
    <property type="match status" value="1"/>
</dbReference>
<dbReference type="InterPro" id="IPR001279">
    <property type="entry name" value="Metallo-B-lactamas"/>
</dbReference>
<organism evidence="8 9">
    <name type="scientific">Eiseniibacteriota bacterium</name>
    <dbReference type="NCBI Taxonomy" id="2212470"/>
    <lineage>
        <taxon>Bacteria</taxon>
        <taxon>Candidatus Eiseniibacteriota</taxon>
    </lineage>
</organism>
<feature type="transmembrane region" description="Helical" evidence="6">
    <location>
        <begin position="39"/>
        <end position="58"/>
    </location>
</feature>
<feature type="domain" description="Metallo-beta-lactamase" evidence="7">
    <location>
        <begin position="577"/>
        <end position="748"/>
    </location>
</feature>
<evidence type="ECO:0000256" key="5">
    <source>
        <dbReference type="ARBA" id="ARBA00023136"/>
    </source>
</evidence>
<dbReference type="Pfam" id="PF03772">
    <property type="entry name" value="Competence"/>
    <property type="match status" value="1"/>
</dbReference>
<proteinExistence type="predicted"/>
<dbReference type="AlphaFoldDB" id="A0A538TSJ5"/>
<evidence type="ECO:0000259" key="7">
    <source>
        <dbReference type="SMART" id="SM00849"/>
    </source>
</evidence>
<feature type="transmembrane region" description="Helical" evidence="6">
    <location>
        <begin position="469"/>
        <end position="489"/>
    </location>
</feature>
<dbReference type="Pfam" id="PF00753">
    <property type="entry name" value="Lactamase_B"/>
    <property type="match status" value="1"/>
</dbReference>
<reference evidence="8 9" key="1">
    <citation type="journal article" date="2019" name="Nat. Microbiol.">
        <title>Mediterranean grassland soil C-N compound turnover is dependent on rainfall and depth, and is mediated by genomically divergent microorganisms.</title>
        <authorList>
            <person name="Diamond S."/>
            <person name="Andeer P.F."/>
            <person name="Li Z."/>
            <person name="Crits-Christoph A."/>
            <person name="Burstein D."/>
            <person name="Anantharaman K."/>
            <person name="Lane K.R."/>
            <person name="Thomas B.C."/>
            <person name="Pan C."/>
            <person name="Northen T.R."/>
            <person name="Banfield J.F."/>
        </authorList>
    </citation>
    <scope>NUCLEOTIDE SEQUENCE [LARGE SCALE GENOMIC DNA]</scope>
    <source>
        <strain evidence="8">WS_9</strain>
    </source>
</reference>
<evidence type="ECO:0000256" key="6">
    <source>
        <dbReference type="SAM" id="Phobius"/>
    </source>
</evidence>
<keyword evidence="3 6" id="KW-0812">Transmembrane</keyword>
<keyword evidence="5 6" id="KW-0472">Membrane</keyword>
<evidence type="ECO:0000256" key="2">
    <source>
        <dbReference type="ARBA" id="ARBA00022475"/>
    </source>
</evidence>
<dbReference type="GO" id="GO:0005886">
    <property type="term" value="C:plasma membrane"/>
    <property type="evidence" value="ECO:0007669"/>
    <property type="project" value="UniProtKB-SubCell"/>
</dbReference>
<keyword evidence="2" id="KW-1003">Cell membrane</keyword>
<keyword evidence="4 6" id="KW-1133">Transmembrane helix</keyword>
<gene>
    <name evidence="8" type="ORF">E6K79_01310</name>
</gene>
<dbReference type="InterPro" id="IPR052159">
    <property type="entry name" value="Competence_DNA_uptake"/>
</dbReference>
<comment type="caution">
    <text evidence="8">The sequence shown here is derived from an EMBL/GenBank/DDBJ whole genome shotgun (WGS) entry which is preliminary data.</text>
</comment>
<dbReference type="PANTHER" id="PTHR30619:SF1">
    <property type="entry name" value="RECOMBINATION PROTEIN 2"/>
    <property type="match status" value="1"/>
</dbReference>
<comment type="subcellular location">
    <subcellularLocation>
        <location evidence="1">Cell membrane</location>
        <topology evidence="1">Multi-pass membrane protein</topology>
    </subcellularLocation>
</comment>
<dbReference type="InterPro" id="IPR025405">
    <property type="entry name" value="DUF4131"/>
</dbReference>
<dbReference type="Pfam" id="PF13567">
    <property type="entry name" value="DUF4131"/>
    <property type="match status" value="1"/>
</dbReference>
<feature type="non-terminal residue" evidence="8">
    <location>
        <position position="753"/>
    </location>
</feature>
<name>A0A538TSJ5_UNCEI</name>
<evidence type="ECO:0000256" key="4">
    <source>
        <dbReference type="ARBA" id="ARBA00022989"/>
    </source>
</evidence>
<evidence type="ECO:0000313" key="9">
    <source>
        <dbReference type="Proteomes" id="UP000317691"/>
    </source>
</evidence>
<sequence>MRPGWPRLVVPAPVALWLPICAGHLVSSLTPVPAVVESGSRALAIAMGAVSLAAAVAIRSRSGIGFDPRHARRAEAAAGWISLLLAGAALGAESDRAAWPLPVHPREVAVVLEGKVLDTAAIDAEPPSVLFEARRARVGGAERECRARLLLRWRDSTIAPRWIVPGLWLRISGAYRPPEDARNPGGAAPGRWLTALGMAGTISVDPLSPSAPADPPERGGDFGAIVRDRVARQLAAAVSPPVAALARGMLLGDRSGISPAMRDSFRDGGTIHLLSISGLHVCILAGFLSLFATALRMPAVPAIGLELFSLWGYVALVGAPASAIRSAVLWTAVRSGRAWGQVVRPFAAWGLAGLILHLLDPASVLDPGFQLSFAAVLGLGASGVLSRLPGESRNGGGRIRSCLQSWARGTWSLFLQSGGATAGTTGIQSRLFGAVPVIGIFLNLAVIPLCTLFMAEAIFFLFLRAACPTAVAAMGAGALDASGLLLLTLNDRGAGLLSPWLVPGLAPVAWIAVALVALLAAWARAEAARGGDPPRGSAARWSLGALALAALVPLAPRWPGPAPSQEQAVVLSLDVGQGDATWIGLPGGESILVDAGPADDGRDAGELVIEPALRLEGRGRATVAILSHAHLDHFGGFAWLARRRWIGALIENGSDSSGAWRLRLRAALRRGGGRLVPLSRDSSLALPGRSTIEIMRGLESGGENDRSLAATLRAAGASILLAGDLESAGEAAVLPRLGPVSVLKAPHHGSRTS</sequence>
<protein>
    <submittedName>
        <fullName evidence="8">DUF4131 domain-containing protein</fullName>
    </submittedName>
</protein>
<evidence type="ECO:0000313" key="8">
    <source>
        <dbReference type="EMBL" id="TMQ66589.1"/>
    </source>
</evidence>
<feature type="transmembrane region" description="Helical" evidence="6">
    <location>
        <begin position="310"/>
        <end position="330"/>
    </location>
</feature>
<feature type="transmembrane region" description="Helical" evidence="6">
    <location>
        <begin position="437"/>
        <end position="463"/>
    </location>
</feature>
<dbReference type="InterPro" id="IPR004477">
    <property type="entry name" value="ComEC_N"/>
</dbReference>
<dbReference type="SMART" id="SM00849">
    <property type="entry name" value="Lactamase_B"/>
    <property type="match status" value="1"/>
</dbReference>
<dbReference type="EMBL" id="VBOZ01000008">
    <property type="protein sequence ID" value="TMQ66589.1"/>
    <property type="molecule type" value="Genomic_DNA"/>
</dbReference>
<accession>A0A538TSJ5</accession>
<evidence type="ECO:0000256" key="3">
    <source>
        <dbReference type="ARBA" id="ARBA00022692"/>
    </source>
</evidence>
<dbReference type="InterPro" id="IPR036866">
    <property type="entry name" value="RibonucZ/Hydroxyglut_hydro"/>
</dbReference>